<dbReference type="GO" id="GO:0003677">
    <property type="term" value="F:DNA binding"/>
    <property type="evidence" value="ECO:0007669"/>
    <property type="project" value="UniProtKB-UniRule"/>
</dbReference>
<dbReference type="AlphaFoldDB" id="A0A0U2VTW6"/>
<feature type="domain" description="OmpR/PhoB-type" evidence="5">
    <location>
        <begin position="117"/>
        <end position="224"/>
    </location>
</feature>
<keyword evidence="1" id="KW-0805">Transcription regulation</keyword>
<dbReference type="RefSeq" id="WP_208929959.1">
    <property type="nucleotide sequence ID" value="NZ_CP013655.1"/>
</dbReference>
<dbReference type="CDD" id="cd00383">
    <property type="entry name" value="trans_reg_C"/>
    <property type="match status" value="1"/>
</dbReference>
<keyword evidence="2 4" id="KW-0238">DNA-binding</keyword>
<dbReference type="Proteomes" id="UP000067523">
    <property type="component" value="Chromosome"/>
</dbReference>
<accession>A0A0U2VTW6</accession>
<evidence type="ECO:0000256" key="1">
    <source>
        <dbReference type="ARBA" id="ARBA00023015"/>
    </source>
</evidence>
<evidence type="ECO:0000313" key="6">
    <source>
        <dbReference type="EMBL" id="ALS36740.1"/>
    </source>
</evidence>
<dbReference type="Pfam" id="PF00486">
    <property type="entry name" value="Trans_reg_C"/>
    <property type="match status" value="1"/>
</dbReference>
<dbReference type="InterPro" id="IPR016032">
    <property type="entry name" value="Sig_transdc_resp-reg_C-effctor"/>
</dbReference>
<keyword evidence="3" id="KW-0804">Transcription</keyword>
<name>A0A0U2VTW6_9ENTE</name>
<dbReference type="SMART" id="SM00862">
    <property type="entry name" value="Trans_reg_C"/>
    <property type="match status" value="1"/>
</dbReference>
<dbReference type="KEGG" id="erx:ATZ35_06095"/>
<evidence type="ECO:0000256" key="4">
    <source>
        <dbReference type="PROSITE-ProRule" id="PRU01091"/>
    </source>
</evidence>
<dbReference type="STRING" id="118060.ATZ35_06095"/>
<evidence type="ECO:0000313" key="7">
    <source>
        <dbReference type="Proteomes" id="UP000067523"/>
    </source>
</evidence>
<gene>
    <name evidence="6" type="ORF">ATZ35_06095</name>
</gene>
<evidence type="ECO:0000256" key="2">
    <source>
        <dbReference type="ARBA" id="ARBA00023125"/>
    </source>
</evidence>
<evidence type="ECO:0000256" key="3">
    <source>
        <dbReference type="ARBA" id="ARBA00023163"/>
    </source>
</evidence>
<evidence type="ECO:0000259" key="5">
    <source>
        <dbReference type="PROSITE" id="PS51755"/>
    </source>
</evidence>
<dbReference type="GO" id="GO:0000160">
    <property type="term" value="P:phosphorelay signal transduction system"/>
    <property type="evidence" value="ECO:0007669"/>
    <property type="project" value="InterPro"/>
</dbReference>
<dbReference type="InterPro" id="IPR036388">
    <property type="entry name" value="WH-like_DNA-bd_sf"/>
</dbReference>
<sequence>MRVGILNAETKSSETVISYKASGCLVENKKVVDEKDLQDIDALLICKNQTFSVVEVCEWVIKGKMYRSIPIWVSTTEKQVEEKNIYLQLGVCGIFEDYTIEEIDLAISNSLNTMKSAQHMELKEESMLQLDPLKLSLNVNNVTISLTKSEYYLVALLYEHKEEVCTYEMLAETFLGKDIELLSENGQSRVANIVCKIRAKIAQASDGKNELIKTIRSRGYMLTLSK</sequence>
<dbReference type="EMBL" id="CP013655">
    <property type="protein sequence ID" value="ALS36740.1"/>
    <property type="molecule type" value="Genomic_DNA"/>
</dbReference>
<dbReference type="PROSITE" id="PS51755">
    <property type="entry name" value="OMPR_PHOB"/>
    <property type="match status" value="1"/>
</dbReference>
<dbReference type="SUPFAM" id="SSF46894">
    <property type="entry name" value="C-terminal effector domain of the bipartite response regulators"/>
    <property type="match status" value="1"/>
</dbReference>
<reference evidence="7" key="1">
    <citation type="submission" date="2015-12" db="EMBL/GenBank/DDBJ databases">
        <authorList>
            <person name="Lauer A."/>
            <person name="Humrighouse B."/>
            <person name="Loparev V."/>
            <person name="Shewmaker P.L."/>
            <person name="Whitney A.M."/>
            <person name="McLaughlin R.W."/>
        </authorList>
    </citation>
    <scope>NUCLEOTIDE SEQUENCE [LARGE SCALE GENOMIC DNA]</scope>
    <source>
        <strain evidence="7">LMG 26678</strain>
    </source>
</reference>
<proteinExistence type="predicted"/>
<organism evidence="6 7">
    <name type="scientific">Enterococcus rotai</name>
    <dbReference type="NCBI Taxonomy" id="118060"/>
    <lineage>
        <taxon>Bacteria</taxon>
        <taxon>Bacillati</taxon>
        <taxon>Bacillota</taxon>
        <taxon>Bacilli</taxon>
        <taxon>Lactobacillales</taxon>
        <taxon>Enterococcaceae</taxon>
        <taxon>Enterococcus</taxon>
    </lineage>
</organism>
<dbReference type="Gene3D" id="1.10.10.10">
    <property type="entry name" value="Winged helix-like DNA-binding domain superfamily/Winged helix DNA-binding domain"/>
    <property type="match status" value="1"/>
</dbReference>
<dbReference type="InterPro" id="IPR001867">
    <property type="entry name" value="OmpR/PhoB-type_DNA-bd"/>
</dbReference>
<dbReference type="GO" id="GO:0006355">
    <property type="term" value="P:regulation of DNA-templated transcription"/>
    <property type="evidence" value="ECO:0007669"/>
    <property type="project" value="InterPro"/>
</dbReference>
<keyword evidence="7" id="KW-1185">Reference proteome</keyword>
<feature type="DNA-binding region" description="OmpR/PhoB-type" evidence="4">
    <location>
        <begin position="117"/>
        <end position="224"/>
    </location>
</feature>
<protein>
    <recommendedName>
        <fullName evidence="5">OmpR/PhoB-type domain-containing protein</fullName>
    </recommendedName>
</protein>